<keyword evidence="2" id="KW-1185">Reference proteome</keyword>
<feature type="non-terminal residue" evidence="1">
    <location>
        <position position="134"/>
    </location>
</feature>
<organism evidence="1 2">
    <name type="scientific">Ramlibacter aquaticus</name>
    <dbReference type="NCBI Taxonomy" id="2780094"/>
    <lineage>
        <taxon>Bacteria</taxon>
        <taxon>Pseudomonadati</taxon>
        <taxon>Pseudomonadota</taxon>
        <taxon>Betaproteobacteria</taxon>
        <taxon>Burkholderiales</taxon>
        <taxon>Comamonadaceae</taxon>
        <taxon>Ramlibacter</taxon>
    </lineage>
</organism>
<reference evidence="1 2" key="1">
    <citation type="submission" date="2020-10" db="EMBL/GenBank/DDBJ databases">
        <title>Draft genome of Ramlibacter aquaticus LMG 30558.</title>
        <authorList>
            <person name="Props R."/>
        </authorList>
    </citation>
    <scope>NUCLEOTIDE SEQUENCE [LARGE SCALE GENOMIC DNA]</scope>
    <source>
        <strain evidence="1 2">LMG 30558</strain>
    </source>
</reference>
<dbReference type="Proteomes" id="UP000715965">
    <property type="component" value="Unassembled WGS sequence"/>
</dbReference>
<evidence type="ECO:0000313" key="1">
    <source>
        <dbReference type="EMBL" id="MBE7942879.1"/>
    </source>
</evidence>
<gene>
    <name evidence="1" type="ORF">IM725_20150</name>
</gene>
<comment type="caution">
    <text evidence="1">The sequence shown here is derived from an EMBL/GenBank/DDBJ whole genome shotgun (WGS) entry which is preliminary data.</text>
</comment>
<protein>
    <submittedName>
        <fullName evidence="1">Dynamin family protein</fullName>
    </submittedName>
</protein>
<name>A0ABR9SKI6_9BURK</name>
<dbReference type="EMBL" id="JADDOJ010000209">
    <property type="protein sequence ID" value="MBE7942879.1"/>
    <property type="molecule type" value="Genomic_DNA"/>
</dbReference>
<accession>A0ABR9SKI6</accession>
<proteinExistence type="predicted"/>
<feature type="non-terminal residue" evidence="1">
    <location>
        <position position="1"/>
    </location>
</feature>
<sequence>GYDAAVSNSLRLLPIDTRLQPQGLAEWRLRPDQWTEVPLNVGDAEQLAGALEKVSEVRRVTQDEARALGFWHDDQPQDNPVPDARGLVEVPAWRHALINIPHPLLRQGLVILDTPGLNAVGAEPELTINLIPQA</sequence>
<evidence type="ECO:0000313" key="2">
    <source>
        <dbReference type="Proteomes" id="UP000715965"/>
    </source>
</evidence>